<evidence type="ECO:0008006" key="7">
    <source>
        <dbReference type="Google" id="ProtNLM"/>
    </source>
</evidence>
<dbReference type="Pfam" id="PF25862">
    <property type="entry name" value="PglZ_1st"/>
    <property type="match status" value="1"/>
</dbReference>
<accession>A0ABN6PQM1</accession>
<dbReference type="InterPro" id="IPR058881">
    <property type="entry name" value="PglZ_2nd"/>
</dbReference>
<dbReference type="NCBIfam" id="NF033446">
    <property type="entry name" value="BREX_PglZ_2"/>
    <property type="match status" value="1"/>
</dbReference>
<evidence type="ECO:0000313" key="5">
    <source>
        <dbReference type="EMBL" id="BDI06358.1"/>
    </source>
</evidence>
<feature type="domain" description="Alkaline phosphatase-like protein PglZ second" evidence="2">
    <location>
        <begin position="175"/>
        <end position="316"/>
    </location>
</feature>
<protein>
    <recommendedName>
        <fullName evidence="7">PglZ domain-containing protein</fullName>
    </recommendedName>
</protein>
<keyword evidence="6" id="KW-1185">Reference proteome</keyword>
<proteinExistence type="predicted"/>
<gene>
    <name evidence="5" type="ORF">CATMQ487_33280</name>
</gene>
<feature type="domain" description="Alkaline phosphatase-like protein PglZ C-terminal" evidence="4">
    <location>
        <begin position="821"/>
        <end position="921"/>
    </location>
</feature>
<organism evidence="5 6">
    <name type="scientific">Sphaerotilus microaerophilus</name>
    <dbReference type="NCBI Taxonomy" id="2914710"/>
    <lineage>
        <taxon>Bacteria</taxon>
        <taxon>Pseudomonadati</taxon>
        <taxon>Pseudomonadota</taxon>
        <taxon>Betaproteobacteria</taxon>
        <taxon>Burkholderiales</taxon>
        <taxon>Sphaerotilaceae</taxon>
        <taxon>Sphaerotilus</taxon>
    </lineage>
</organism>
<sequence>MSMALSVNEAQITAQLDAVLGRDPQARVVAMRSASKLAWPSTMSRRNRQFTLRWCESRLALREALDSLDEAAGDGTPDGLVLLTPLTEQEVPADVVARLARHRVFQPQGWEIVRQLFGAQGTDARLGAHDWMPQVLVELAQQGPYVPVASSFLDAETAWREVLGRCLELDNARPDACALLAWTLRPDADVLLARLPERARRDTLSWLVRHAGSSGELTVRCIGAGRSGDAVALALVCAVVFAPQGEGRHELATAAVRLERYAGDQPLGIEAARRWSQDARQLVQTLPLEALRGALDRADALLADLRVADLAHYSDLLPLGLEQRLARYAQALEAHLTQPGESTMAEVEDAAKAVLLHHLAATQALRSERVRMSRRLARWWGRPGTSASASPTDLDSLAAQHNDDGAFVDWARARLLGGDELASLSQAYARLRSAVQARRDLAARSFATALSQSLKSARTPGARSVPVEQALERVVLPLAQSQSVLLLVVDGLSVAIFRELFERCERHGWNELIRQDAERPAFGLAVLPTVTSVSRASLLSGGITTGGQSIEKLAFTRHAGLASLGNAHLKPRLFHKADLIDDGHLATEVRAAIGDAAVKVVGVVYNAVDDHLSGPEQLNQRWDLQDLRLLLPILREALTARRVVLVTADHGHVLEDGSRQVGAAQGGTLGNAEAASDRWRAGSLAEVAEEVALSGHRVHTPDGLNSAVLLWSETARYTGRKNGYHGGAAPAEVVVPMSVFAPFGVEVPGRKPAPPQQPEWWDLPGVVLPVPERPVAAKPAPRRAHKAAPKTASAPSLFTEDEAPVPQTAMATAAPQPAVPDAPDWIGDLLTSTVYAAQRQLAARVQLPEDQMRRILKALDERGGKLGKAALAQRLGIAEMRVAGVLSVARRLLNVDQAAVLVVDEAAGVVELNRELLAVQFAIAVPSAALKPGAKT</sequence>
<dbReference type="InterPro" id="IPR058882">
    <property type="entry name" value="PglZ_C"/>
</dbReference>
<feature type="domain" description="Alkaline phosphatase-like protein PglZ N-terminal" evidence="3">
    <location>
        <begin position="10"/>
        <end position="106"/>
    </location>
</feature>
<dbReference type="InterPro" id="IPR017850">
    <property type="entry name" value="Alkaline_phosphatase_core_sf"/>
</dbReference>
<reference evidence="5" key="1">
    <citation type="submission" date="2022-04" db="EMBL/GenBank/DDBJ databases">
        <title>Whole genome sequence of Sphaerotilus sp. FB-5.</title>
        <authorList>
            <person name="Takeda M."/>
            <person name="Narihara S."/>
            <person name="Akimoto M."/>
            <person name="Akimoto R."/>
            <person name="Nishiyashiki S."/>
            <person name="Murakami T."/>
        </authorList>
    </citation>
    <scope>NUCLEOTIDE SEQUENCE</scope>
    <source>
        <strain evidence="5">FB-5</strain>
    </source>
</reference>
<dbReference type="Pfam" id="PF25861">
    <property type="entry name" value="PglZ_2nd"/>
    <property type="match status" value="1"/>
</dbReference>
<dbReference type="EMBL" id="AP025730">
    <property type="protein sequence ID" value="BDI06358.1"/>
    <property type="molecule type" value="Genomic_DNA"/>
</dbReference>
<evidence type="ECO:0000259" key="4">
    <source>
        <dbReference type="Pfam" id="PF25863"/>
    </source>
</evidence>
<name>A0ABN6PQM1_9BURK</name>
<evidence type="ECO:0000259" key="3">
    <source>
        <dbReference type="Pfam" id="PF25862"/>
    </source>
</evidence>
<dbReference type="Pfam" id="PF08665">
    <property type="entry name" value="PglZ"/>
    <property type="match status" value="1"/>
</dbReference>
<dbReference type="SUPFAM" id="SSF53649">
    <property type="entry name" value="Alkaline phosphatase-like"/>
    <property type="match status" value="1"/>
</dbReference>
<evidence type="ECO:0000259" key="2">
    <source>
        <dbReference type="Pfam" id="PF25861"/>
    </source>
</evidence>
<evidence type="ECO:0000256" key="1">
    <source>
        <dbReference type="SAM" id="MobiDB-lite"/>
    </source>
</evidence>
<feature type="region of interest" description="Disordered" evidence="1">
    <location>
        <begin position="777"/>
        <end position="798"/>
    </location>
</feature>
<dbReference type="InterPro" id="IPR058880">
    <property type="entry name" value="PglZ_N"/>
</dbReference>
<dbReference type="Proteomes" id="UP001057498">
    <property type="component" value="Chromosome"/>
</dbReference>
<evidence type="ECO:0000313" key="6">
    <source>
        <dbReference type="Proteomes" id="UP001057498"/>
    </source>
</evidence>
<dbReference type="Pfam" id="PF25863">
    <property type="entry name" value="PglZ_C"/>
    <property type="match status" value="1"/>
</dbReference>
<dbReference type="InterPro" id="IPR047992">
    <property type="entry name" value="BREX_PglZ"/>
</dbReference>